<keyword evidence="4" id="KW-1185">Reference proteome</keyword>
<dbReference type="EMBL" id="JBHSMX010000012">
    <property type="protein sequence ID" value="MFC5520889.1"/>
    <property type="molecule type" value="Genomic_DNA"/>
</dbReference>
<dbReference type="PANTHER" id="PTHR48081">
    <property type="entry name" value="AB HYDROLASE SUPERFAMILY PROTEIN C4A8.06C"/>
    <property type="match status" value="1"/>
</dbReference>
<comment type="caution">
    <text evidence="3">The sequence shown here is derived from an EMBL/GenBank/DDBJ whole genome shotgun (WGS) entry which is preliminary data.</text>
</comment>
<name>A0ABW0Q7P4_9BURK</name>
<organism evidence="3 4">
    <name type="scientific">Polaromonas jejuensis</name>
    <dbReference type="NCBI Taxonomy" id="457502"/>
    <lineage>
        <taxon>Bacteria</taxon>
        <taxon>Pseudomonadati</taxon>
        <taxon>Pseudomonadota</taxon>
        <taxon>Betaproteobacteria</taxon>
        <taxon>Burkholderiales</taxon>
        <taxon>Comamonadaceae</taxon>
        <taxon>Polaromonas</taxon>
    </lineage>
</organism>
<dbReference type="Gene3D" id="3.40.50.1820">
    <property type="entry name" value="alpha/beta hydrolase"/>
    <property type="match status" value="1"/>
</dbReference>
<dbReference type="PANTHER" id="PTHR48081:SF33">
    <property type="entry name" value="KYNURENINE FORMAMIDASE"/>
    <property type="match status" value="1"/>
</dbReference>
<dbReference type="Pfam" id="PF07859">
    <property type="entry name" value="Abhydrolase_3"/>
    <property type="match status" value="1"/>
</dbReference>
<protein>
    <submittedName>
        <fullName evidence="3">Alpha/beta hydrolase</fullName>
    </submittedName>
</protein>
<dbReference type="Proteomes" id="UP001596084">
    <property type="component" value="Unassembled WGS sequence"/>
</dbReference>
<dbReference type="GO" id="GO:0016787">
    <property type="term" value="F:hydrolase activity"/>
    <property type="evidence" value="ECO:0007669"/>
    <property type="project" value="UniProtKB-KW"/>
</dbReference>
<evidence type="ECO:0000256" key="1">
    <source>
        <dbReference type="ARBA" id="ARBA00022801"/>
    </source>
</evidence>
<evidence type="ECO:0000259" key="2">
    <source>
        <dbReference type="Pfam" id="PF07859"/>
    </source>
</evidence>
<dbReference type="RefSeq" id="WP_068833500.1">
    <property type="nucleotide sequence ID" value="NZ_JBHSMX010000012.1"/>
</dbReference>
<accession>A0ABW0Q7P4</accession>
<sequence length="301" mass="33000">MNSALSAWDPAWLDRMYNNRARVPEHGEHFGRWAEDSRRARQRLPCRLDVPYGNGPAETLDIFPAGDFSAGGRQRPQPGAPVLVFIHGGYWRALDKADHSFIAPVFTRAGACVVVPNYALSPAVSIPQITLQMVAALAWTWRHVASYGGDPRRITVVGHSAGGQLAAMLLNCAWKTYANDLPAELLRSALSISGLYDLEPIRQTPFLKDLRLTPGQVRQASPALLPGPSQGRLYSVTGADESAEYLRQNLLIRQAWGAKTVPVCEALPGRNHFTVLDALVEPPHRLHRLALELLGLKGLKG</sequence>
<reference evidence="4" key="1">
    <citation type="journal article" date="2019" name="Int. J. Syst. Evol. Microbiol.">
        <title>The Global Catalogue of Microorganisms (GCM) 10K type strain sequencing project: providing services to taxonomists for standard genome sequencing and annotation.</title>
        <authorList>
            <consortium name="The Broad Institute Genomics Platform"/>
            <consortium name="The Broad Institute Genome Sequencing Center for Infectious Disease"/>
            <person name="Wu L."/>
            <person name="Ma J."/>
        </authorList>
    </citation>
    <scope>NUCLEOTIDE SEQUENCE [LARGE SCALE GENOMIC DNA]</scope>
    <source>
        <strain evidence="4">CGMCC 4.7277</strain>
    </source>
</reference>
<proteinExistence type="predicted"/>
<dbReference type="InterPro" id="IPR013094">
    <property type="entry name" value="AB_hydrolase_3"/>
</dbReference>
<feature type="domain" description="Alpha/beta hydrolase fold-3" evidence="2">
    <location>
        <begin position="83"/>
        <end position="201"/>
    </location>
</feature>
<evidence type="ECO:0000313" key="4">
    <source>
        <dbReference type="Proteomes" id="UP001596084"/>
    </source>
</evidence>
<keyword evidence="1 3" id="KW-0378">Hydrolase</keyword>
<evidence type="ECO:0000313" key="3">
    <source>
        <dbReference type="EMBL" id="MFC5520889.1"/>
    </source>
</evidence>
<dbReference type="InterPro" id="IPR050300">
    <property type="entry name" value="GDXG_lipolytic_enzyme"/>
</dbReference>
<dbReference type="SUPFAM" id="SSF53474">
    <property type="entry name" value="alpha/beta-Hydrolases"/>
    <property type="match status" value="1"/>
</dbReference>
<dbReference type="InterPro" id="IPR029058">
    <property type="entry name" value="AB_hydrolase_fold"/>
</dbReference>
<gene>
    <name evidence="3" type="ORF">ACFPP7_08155</name>
</gene>